<evidence type="ECO:0000313" key="5">
    <source>
        <dbReference type="EMBL" id="KKR78250.1"/>
    </source>
</evidence>
<keyword evidence="1 5" id="KW-0808">Transferase</keyword>
<dbReference type="AlphaFoldDB" id="A0A0G0W1T1"/>
<dbReference type="InterPro" id="IPR016181">
    <property type="entry name" value="Acyl_CoA_acyltransferase"/>
</dbReference>
<keyword evidence="3" id="KW-0175">Coiled coil</keyword>
<dbReference type="PROSITE" id="PS51186">
    <property type="entry name" value="GNAT"/>
    <property type="match status" value="1"/>
</dbReference>
<dbReference type="PANTHER" id="PTHR10545">
    <property type="entry name" value="DIAMINE N-ACETYLTRANSFERASE"/>
    <property type="match status" value="1"/>
</dbReference>
<feature type="domain" description="N-acetyltransferase" evidence="4">
    <location>
        <begin position="4"/>
        <end position="144"/>
    </location>
</feature>
<dbReference type="Gene3D" id="3.40.630.30">
    <property type="match status" value="1"/>
</dbReference>
<protein>
    <submittedName>
        <fullName evidence="5">N-acetyltransferase GCN5</fullName>
    </submittedName>
</protein>
<evidence type="ECO:0000313" key="6">
    <source>
        <dbReference type="Proteomes" id="UP000034292"/>
    </source>
</evidence>
<keyword evidence="2" id="KW-0012">Acyltransferase</keyword>
<reference evidence="5 6" key="1">
    <citation type="journal article" date="2015" name="Nature">
        <title>rRNA introns, odd ribosomes, and small enigmatic genomes across a large radiation of phyla.</title>
        <authorList>
            <person name="Brown C.T."/>
            <person name="Hug L.A."/>
            <person name="Thomas B.C."/>
            <person name="Sharon I."/>
            <person name="Castelle C.J."/>
            <person name="Singh A."/>
            <person name="Wilkins M.J."/>
            <person name="Williams K.H."/>
            <person name="Banfield J.F."/>
        </authorList>
    </citation>
    <scope>NUCLEOTIDE SEQUENCE [LARGE SCALE GENOMIC DNA]</scope>
</reference>
<dbReference type="PANTHER" id="PTHR10545:SF29">
    <property type="entry name" value="GH14572P-RELATED"/>
    <property type="match status" value="1"/>
</dbReference>
<evidence type="ECO:0000256" key="1">
    <source>
        <dbReference type="ARBA" id="ARBA00022679"/>
    </source>
</evidence>
<evidence type="ECO:0000256" key="3">
    <source>
        <dbReference type="SAM" id="Coils"/>
    </source>
</evidence>
<sequence>MLEMQIRTATPTDIDTILALQTQIYRTEKVAESAKETLEKQLQDETCQILVAQENSRIIGTGTIYYIEVATRARPYAFLEGFVVDQKLRGKGIGTSLLQEVIKIARYKNCYKIIFTSGDDRQEARKLYEKLGFKRWGVEFRMDL</sequence>
<dbReference type="InterPro" id="IPR051016">
    <property type="entry name" value="Diverse_Substrate_AcTransf"/>
</dbReference>
<dbReference type="STRING" id="1618408.UU23_C0001G0014"/>
<evidence type="ECO:0000259" key="4">
    <source>
        <dbReference type="PROSITE" id="PS51186"/>
    </source>
</evidence>
<dbReference type="InterPro" id="IPR000182">
    <property type="entry name" value="GNAT_dom"/>
</dbReference>
<dbReference type="EMBL" id="LBZV01000001">
    <property type="protein sequence ID" value="KKR78250.1"/>
    <property type="molecule type" value="Genomic_DNA"/>
</dbReference>
<dbReference type="CDD" id="cd04301">
    <property type="entry name" value="NAT_SF"/>
    <property type="match status" value="1"/>
</dbReference>
<gene>
    <name evidence="5" type="ORF">UU23_C0001G0014</name>
</gene>
<dbReference type="Proteomes" id="UP000034292">
    <property type="component" value="Unassembled WGS sequence"/>
</dbReference>
<dbReference type="SUPFAM" id="SSF55729">
    <property type="entry name" value="Acyl-CoA N-acyltransferases (Nat)"/>
    <property type="match status" value="1"/>
</dbReference>
<feature type="coiled-coil region" evidence="3">
    <location>
        <begin position="28"/>
        <end position="55"/>
    </location>
</feature>
<evidence type="ECO:0000256" key="2">
    <source>
        <dbReference type="ARBA" id="ARBA00023315"/>
    </source>
</evidence>
<name>A0A0G0W1T1_9BACT</name>
<dbReference type="GO" id="GO:0008080">
    <property type="term" value="F:N-acetyltransferase activity"/>
    <property type="evidence" value="ECO:0007669"/>
    <property type="project" value="TreeGrafter"/>
</dbReference>
<accession>A0A0G0W1T1</accession>
<organism evidence="5 6">
    <name type="scientific">Candidatus Curtissbacteria bacterium GW2011_GWA1_40_9</name>
    <dbReference type="NCBI Taxonomy" id="1618408"/>
    <lineage>
        <taxon>Bacteria</taxon>
        <taxon>Candidatus Curtissiibacteriota</taxon>
    </lineage>
</organism>
<comment type="caution">
    <text evidence="5">The sequence shown here is derived from an EMBL/GenBank/DDBJ whole genome shotgun (WGS) entry which is preliminary data.</text>
</comment>
<dbReference type="Pfam" id="PF00583">
    <property type="entry name" value="Acetyltransf_1"/>
    <property type="match status" value="1"/>
</dbReference>
<proteinExistence type="predicted"/>